<feature type="compositionally biased region" description="Basic and acidic residues" evidence="1">
    <location>
        <begin position="106"/>
        <end position="116"/>
    </location>
</feature>
<sequence length="189" mass="20438">MESELNRQRGHHGYEEEPRNAGLHSVHESSVIKKVDLGQGITPGQKPTDTHTNKRSEGFPRPSAPSGIRDEAITRPPGSGGKRDDVGRATAMETDEAITRPSAPGEMRDDMGRAPARETTQTTYGKVADSPVIGREEANVGQARVKIGQPKELEEDPHSPKNLPGTIPPSNHQSKVVDPTGTGNIFLWL</sequence>
<dbReference type="EMBL" id="JBFOLJ010000003">
    <property type="protein sequence ID" value="KAL2550406.1"/>
    <property type="molecule type" value="Genomic_DNA"/>
</dbReference>
<evidence type="ECO:0000259" key="2">
    <source>
        <dbReference type="Pfam" id="PF23402"/>
    </source>
</evidence>
<proteinExistence type="predicted"/>
<name>A0ABD1WL38_9LAMI</name>
<gene>
    <name evidence="3" type="ORF">Fot_11936</name>
    <name evidence="4" type="ORF">Fot_11989</name>
</gene>
<feature type="domain" description="LTI65/LTI78 NYQTKV repeat" evidence="2">
    <location>
        <begin position="144"/>
        <end position="184"/>
    </location>
</feature>
<organism evidence="3 5">
    <name type="scientific">Forsythia ovata</name>
    <dbReference type="NCBI Taxonomy" id="205694"/>
    <lineage>
        <taxon>Eukaryota</taxon>
        <taxon>Viridiplantae</taxon>
        <taxon>Streptophyta</taxon>
        <taxon>Embryophyta</taxon>
        <taxon>Tracheophyta</taxon>
        <taxon>Spermatophyta</taxon>
        <taxon>Magnoliopsida</taxon>
        <taxon>eudicotyledons</taxon>
        <taxon>Gunneridae</taxon>
        <taxon>Pentapetalae</taxon>
        <taxon>asterids</taxon>
        <taxon>lamiids</taxon>
        <taxon>Lamiales</taxon>
        <taxon>Oleaceae</taxon>
        <taxon>Forsythieae</taxon>
        <taxon>Forsythia</taxon>
    </lineage>
</organism>
<reference evidence="5" key="1">
    <citation type="submission" date="2024-07" db="EMBL/GenBank/DDBJ databases">
        <title>Two chromosome-level genome assemblies of Korean endemic species Abeliophyllum distichum and Forsythia ovata (Oleaceae).</title>
        <authorList>
            <person name="Jang H."/>
        </authorList>
    </citation>
    <scope>NUCLEOTIDE SEQUENCE [LARGE SCALE GENOMIC DNA]</scope>
</reference>
<dbReference type="InterPro" id="IPR057058">
    <property type="entry name" value="LTI65_LTI78_NYQTKV"/>
</dbReference>
<protein>
    <submittedName>
        <fullName evidence="3">Low-temperature-induced 65 kDa protein-like</fullName>
    </submittedName>
</protein>
<comment type="caution">
    <text evidence="3">The sequence shown here is derived from an EMBL/GenBank/DDBJ whole genome shotgun (WGS) entry which is preliminary data.</text>
</comment>
<accession>A0ABD1WL38</accession>
<evidence type="ECO:0000256" key="1">
    <source>
        <dbReference type="SAM" id="MobiDB-lite"/>
    </source>
</evidence>
<evidence type="ECO:0000313" key="5">
    <source>
        <dbReference type="Proteomes" id="UP001604277"/>
    </source>
</evidence>
<dbReference type="Pfam" id="PF23402">
    <property type="entry name" value="LTI65_LTI78_NYQTKV"/>
    <property type="match status" value="1"/>
</dbReference>
<feature type="region of interest" description="Disordered" evidence="1">
    <location>
        <begin position="1"/>
        <end position="183"/>
    </location>
</feature>
<dbReference type="AlphaFoldDB" id="A0ABD1WL38"/>
<feature type="compositionally biased region" description="Basic and acidic residues" evidence="1">
    <location>
        <begin position="149"/>
        <end position="159"/>
    </location>
</feature>
<evidence type="ECO:0000313" key="4">
    <source>
        <dbReference type="EMBL" id="KAL2550459.1"/>
    </source>
</evidence>
<keyword evidence="5" id="KW-1185">Reference proteome</keyword>
<dbReference type="EMBL" id="JBFOLJ010000003">
    <property type="protein sequence ID" value="KAL2550459.1"/>
    <property type="molecule type" value="Genomic_DNA"/>
</dbReference>
<feature type="compositionally biased region" description="Basic and acidic residues" evidence="1">
    <location>
        <begin position="48"/>
        <end position="58"/>
    </location>
</feature>
<reference evidence="3" key="2">
    <citation type="submission" date="2024-07" db="EMBL/GenBank/DDBJ databases">
        <title>Two chromosome-level genome assemblies of Korean endemic species Abeliophyllum distichum and Forsythia ovata (Oleaceae).</title>
        <authorList>
            <person name="Mun J.H."/>
        </authorList>
    </citation>
    <scope>NUCLEOTIDE SEQUENCE</scope>
    <source>
        <strain evidence="3">KNKB202402200001</strain>
        <tissue evidence="3">Leaf</tissue>
    </source>
</reference>
<feature type="compositionally biased region" description="Basic and acidic residues" evidence="1">
    <location>
        <begin position="1"/>
        <end position="36"/>
    </location>
</feature>
<evidence type="ECO:0000313" key="3">
    <source>
        <dbReference type="EMBL" id="KAL2550406.1"/>
    </source>
</evidence>
<dbReference type="Proteomes" id="UP001604277">
    <property type="component" value="Unassembled WGS sequence"/>
</dbReference>